<dbReference type="RefSeq" id="XP_015178424.1">
    <property type="nucleotide sequence ID" value="XM_015322938.1"/>
</dbReference>
<evidence type="ECO:0000313" key="3">
    <source>
        <dbReference type="RefSeq" id="XP_015178424.1"/>
    </source>
</evidence>
<feature type="coiled-coil region" evidence="1">
    <location>
        <begin position="38"/>
        <end position="241"/>
    </location>
</feature>
<keyword evidence="1" id="KW-0175">Coiled coil</keyword>
<proteinExistence type="predicted"/>
<sequence length="556" mass="65513">MTTRNKRDKIRNNMEGEGIPYDDPRFVEILEACLRVEIGTYKESYDKTQAEIKKIKRNVLMKLERRKELKIKIKDAEDVISMLNLAFQRLRKESKETKQKIDFIEANVDHRSKLMLLEIQRYENILQEYQTTWQAYRAEYEEFPLAKKRNEAEVHLKKITIEKMILEFKIKDLERKIEMEKRIDEIRMRFKIIEFVKAMKNNEKLERRLVELKNKIDCLKKQQHSNELELKSLDKQEEEAKKKRAMKLLEMPPPKINLSRLRLNYSRNWKDWEFKKQSSHIDADSISVNTIALEEMCITDETLDGTSKKNDWTNHGTNDEKRSTTIKKITTEKSFTAVATPLQKIHNKNTLSFSSNSGSIAKQTNFEEKNDSRYTTPMCVEEECLANYNSGSNRFPNDTCEPKRMKLMHNDDENIDSEVLETPKKSTPCPRVTKIEKVQYGITPSIKRKNTFNFSNNFDYETNASRASSFTLNEALMIKDLNASRSIQPFMYDDNSRNFQISDCENVSNLGDFAVNADSIDEVCEKKEKKTLQEETPRFNFSDLLKMKADNNFRIF</sequence>
<gene>
    <name evidence="3 4" type="primary">LOC107067425</name>
</gene>
<protein>
    <submittedName>
        <fullName evidence="3 4">Uncharacterized protein LOC107067425 isoform X1</fullName>
    </submittedName>
</protein>
<evidence type="ECO:0000256" key="1">
    <source>
        <dbReference type="SAM" id="Coils"/>
    </source>
</evidence>
<evidence type="ECO:0000313" key="4">
    <source>
        <dbReference type="RefSeq" id="XP_015178425.1"/>
    </source>
</evidence>
<dbReference type="Proteomes" id="UP000694924">
    <property type="component" value="Unplaced"/>
</dbReference>
<name>A0ABM1IDY8_POLDO</name>
<dbReference type="GeneID" id="107067425"/>
<organism evidence="2 4">
    <name type="scientific">Polistes dominula</name>
    <name type="common">European paper wasp</name>
    <name type="synonym">Vespa dominula</name>
    <dbReference type="NCBI Taxonomy" id="743375"/>
    <lineage>
        <taxon>Eukaryota</taxon>
        <taxon>Metazoa</taxon>
        <taxon>Ecdysozoa</taxon>
        <taxon>Arthropoda</taxon>
        <taxon>Hexapoda</taxon>
        <taxon>Insecta</taxon>
        <taxon>Pterygota</taxon>
        <taxon>Neoptera</taxon>
        <taxon>Endopterygota</taxon>
        <taxon>Hymenoptera</taxon>
        <taxon>Apocrita</taxon>
        <taxon>Aculeata</taxon>
        <taxon>Vespoidea</taxon>
        <taxon>Vespidae</taxon>
        <taxon>Polistinae</taxon>
        <taxon>Polistini</taxon>
        <taxon>Polistes</taxon>
    </lineage>
</organism>
<reference evidence="3 4" key="1">
    <citation type="submission" date="2025-05" db="UniProtKB">
        <authorList>
            <consortium name="RefSeq"/>
        </authorList>
    </citation>
    <scope>IDENTIFICATION</scope>
    <source>
        <tissue evidence="3 4">Whole body</tissue>
    </source>
</reference>
<evidence type="ECO:0000313" key="2">
    <source>
        <dbReference type="Proteomes" id="UP000694924"/>
    </source>
</evidence>
<accession>A0ABM1IDY8</accession>
<keyword evidence="2" id="KW-1185">Reference proteome</keyword>
<dbReference type="RefSeq" id="XP_015178425.1">
    <property type="nucleotide sequence ID" value="XM_015322939.1"/>
</dbReference>